<evidence type="ECO:0000256" key="2">
    <source>
        <dbReference type="ARBA" id="ARBA00022723"/>
    </source>
</evidence>
<evidence type="ECO:0000256" key="3">
    <source>
        <dbReference type="ARBA" id="ARBA00023002"/>
    </source>
</evidence>
<comment type="cofactor">
    <cofactor evidence="5">
        <name>Fe(2+)</name>
        <dbReference type="ChEBI" id="CHEBI:29033"/>
    </cofactor>
    <text evidence="5">Binds 1 Fe(2+) ion per subunit.</text>
</comment>
<evidence type="ECO:0000256" key="4">
    <source>
        <dbReference type="ARBA" id="ARBA00023004"/>
    </source>
</evidence>
<dbReference type="GO" id="GO:0051213">
    <property type="term" value="F:dioxygenase activity"/>
    <property type="evidence" value="ECO:0007669"/>
    <property type="project" value="UniProtKB-KW"/>
</dbReference>
<evidence type="ECO:0000313" key="6">
    <source>
        <dbReference type="EMBL" id="MBP2191573.1"/>
    </source>
</evidence>
<name>A0ABS4QKG3_9NOCA</name>
<evidence type="ECO:0000256" key="5">
    <source>
        <dbReference type="RuleBase" id="RU364048"/>
    </source>
</evidence>
<keyword evidence="5 6" id="KW-0223">Dioxygenase</keyword>
<dbReference type="PANTHER" id="PTHR10543:SF89">
    <property type="entry name" value="CAROTENOID 9,10(9',10')-CLEAVAGE DIOXYGENASE 1"/>
    <property type="match status" value="1"/>
</dbReference>
<dbReference type="InterPro" id="IPR004294">
    <property type="entry name" value="Carotenoid_Oase"/>
</dbReference>
<evidence type="ECO:0000256" key="1">
    <source>
        <dbReference type="ARBA" id="ARBA00006787"/>
    </source>
</evidence>
<keyword evidence="4 5" id="KW-0408">Iron</keyword>
<gene>
    <name evidence="6" type="ORF">BJ987_004474</name>
</gene>
<protein>
    <recommendedName>
        <fullName evidence="5">Dioxygenase</fullName>
        <ecNumber evidence="5">1.13.11.-</ecNumber>
    </recommendedName>
</protein>
<dbReference type="Proteomes" id="UP001519325">
    <property type="component" value="Unassembled WGS sequence"/>
</dbReference>
<comment type="caution">
    <text evidence="6">The sequence shown here is derived from an EMBL/GenBank/DDBJ whole genome shotgun (WGS) entry which is preliminary data.</text>
</comment>
<sequence length="461" mass="51190">MATDPYLTGAYTPVYTEHTEFSLPVEGTLPEALDGLFTYIGPNPIVPPTGYRARHYAWFRQDGFVSGVRLRGGRAHWFRNRWIRSRRVCREMGEPRPAGPRHFLSDVVHTNVVCHGDLLLALVETGCVPVRLSSTLETVAYTDLDSALPHGVSAHPKLDPNTGELVIVAHTPLHTWGEYLVIDKQGRVRRCERVDLAGRPLIHDIALTDRHVILFDLPVRFKPSVAVRGQLPYRWDRRHQARIGVFPRDLGPAAIRWFDIAACFVLHTVTAAAAGDRITVRAIRYERMFDHSDDPLAGGGGQLWEWEIDLAAGTTRERQLDDRMQELPRLDPRTVAGPSRYYYAVSGSVEAIADRQPTDLLKHDLLTGTTAIRDYGGSGGVPSEAVFVPRGTAEDDGWLLHLLYDLERDVSKLVVLDSHDFDGAPTAVIDLPCRVPSGFHASWIEGTAIEAVDAALAQASK</sequence>
<keyword evidence="3 5" id="KW-0560">Oxidoreductase</keyword>
<keyword evidence="7" id="KW-1185">Reference proteome</keyword>
<dbReference type="PANTHER" id="PTHR10543">
    <property type="entry name" value="BETA-CAROTENE DIOXYGENASE"/>
    <property type="match status" value="1"/>
</dbReference>
<reference evidence="6 7" key="1">
    <citation type="submission" date="2021-03" db="EMBL/GenBank/DDBJ databases">
        <title>Sequencing the genomes of 1000 actinobacteria strains.</title>
        <authorList>
            <person name="Klenk H.-P."/>
        </authorList>
    </citation>
    <scope>NUCLEOTIDE SEQUENCE [LARGE SCALE GENOMIC DNA]</scope>
    <source>
        <strain evidence="6 7">DSM 45516</strain>
    </source>
</reference>
<keyword evidence="2 5" id="KW-0479">Metal-binding</keyword>
<dbReference type="EC" id="1.13.11.-" evidence="5"/>
<comment type="similarity">
    <text evidence="1 5">Belongs to the carotenoid oxygenase family.</text>
</comment>
<dbReference type="Pfam" id="PF03055">
    <property type="entry name" value="RPE65"/>
    <property type="match status" value="1"/>
</dbReference>
<dbReference type="EMBL" id="JAGGMR010000001">
    <property type="protein sequence ID" value="MBP2191573.1"/>
    <property type="molecule type" value="Genomic_DNA"/>
</dbReference>
<organism evidence="6 7">
    <name type="scientific">Nocardia goodfellowii</name>
    <dbReference type="NCBI Taxonomy" id="882446"/>
    <lineage>
        <taxon>Bacteria</taxon>
        <taxon>Bacillati</taxon>
        <taxon>Actinomycetota</taxon>
        <taxon>Actinomycetes</taxon>
        <taxon>Mycobacteriales</taxon>
        <taxon>Nocardiaceae</taxon>
        <taxon>Nocardia</taxon>
    </lineage>
</organism>
<dbReference type="RefSeq" id="WP_209893379.1">
    <property type="nucleotide sequence ID" value="NZ_JAGGMR010000001.1"/>
</dbReference>
<proteinExistence type="inferred from homology"/>
<evidence type="ECO:0000313" key="7">
    <source>
        <dbReference type="Proteomes" id="UP001519325"/>
    </source>
</evidence>
<accession>A0ABS4QKG3</accession>